<dbReference type="EMBL" id="CAJNOR010000503">
    <property type="protein sequence ID" value="CAF0933004.1"/>
    <property type="molecule type" value="Genomic_DNA"/>
</dbReference>
<feature type="region of interest" description="Disordered" evidence="1">
    <location>
        <begin position="1"/>
        <end position="25"/>
    </location>
</feature>
<dbReference type="AlphaFoldDB" id="A0A814BZJ6"/>
<accession>A0A814BZJ6</accession>
<comment type="caution">
    <text evidence="2">The sequence shown here is derived from an EMBL/GenBank/DDBJ whole genome shotgun (WGS) entry which is preliminary data.</text>
</comment>
<sequence length="161" mass="18796">MDKKSNRSNQQRQIRKTSPQSVTMRKHLIAKRRYSQQSTKILCTHHDSSFLLFQHANTTTRLKHRTTTSFRPLATSTPYEVPPTHSLNNDSPHATLRQRQEPLLTPPAFCSTPKQTRRRSSTIKRKLPIVISQRRLQFTTHSQSTDESKRLTINNVKIWLL</sequence>
<proteinExistence type="predicted"/>
<feature type="region of interest" description="Disordered" evidence="1">
    <location>
        <begin position="73"/>
        <end position="92"/>
    </location>
</feature>
<protein>
    <submittedName>
        <fullName evidence="2">Uncharacterized protein</fullName>
    </submittedName>
</protein>
<dbReference type="Proteomes" id="UP000663828">
    <property type="component" value="Unassembled WGS sequence"/>
</dbReference>
<gene>
    <name evidence="2" type="ORF">XAT740_LOCUS9686</name>
</gene>
<feature type="compositionally biased region" description="Polar residues" evidence="1">
    <location>
        <begin position="7"/>
        <end position="23"/>
    </location>
</feature>
<evidence type="ECO:0000256" key="1">
    <source>
        <dbReference type="SAM" id="MobiDB-lite"/>
    </source>
</evidence>
<organism evidence="2 3">
    <name type="scientific">Adineta ricciae</name>
    <name type="common">Rotifer</name>
    <dbReference type="NCBI Taxonomy" id="249248"/>
    <lineage>
        <taxon>Eukaryota</taxon>
        <taxon>Metazoa</taxon>
        <taxon>Spiralia</taxon>
        <taxon>Gnathifera</taxon>
        <taxon>Rotifera</taxon>
        <taxon>Eurotatoria</taxon>
        <taxon>Bdelloidea</taxon>
        <taxon>Adinetida</taxon>
        <taxon>Adinetidae</taxon>
        <taxon>Adineta</taxon>
    </lineage>
</organism>
<evidence type="ECO:0000313" key="3">
    <source>
        <dbReference type="Proteomes" id="UP000663828"/>
    </source>
</evidence>
<reference evidence="2" key="1">
    <citation type="submission" date="2021-02" db="EMBL/GenBank/DDBJ databases">
        <authorList>
            <person name="Nowell W R."/>
        </authorList>
    </citation>
    <scope>NUCLEOTIDE SEQUENCE</scope>
</reference>
<keyword evidence="3" id="KW-1185">Reference proteome</keyword>
<evidence type="ECO:0000313" key="2">
    <source>
        <dbReference type="EMBL" id="CAF0933004.1"/>
    </source>
</evidence>
<name>A0A814BZJ6_ADIRI</name>